<keyword evidence="13" id="KW-1185">Reference proteome</keyword>
<evidence type="ECO:0000256" key="4">
    <source>
        <dbReference type="ARBA" id="ARBA00022741"/>
    </source>
</evidence>
<dbReference type="InterPro" id="IPR012675">
    <property type="entry name" value="Beta-grasp_dom_sf"/>
</dbReference>
<evidence type="ECO:0000256" key="9">
    <source>
        <dbReference type="ARBA" id="ARBA00049515"/>
    </source>
</evidence>
<accession>A0A9W6ZQI4</accession>
<evidence type="ECO:0000256" key="8">
    <source>
        <dbReference type="ARBA" id="ARBA00031900"/>
    </source>
</evidence>
<sequence>MGHKLRPTMGKPSLNSTSKFAVFDPPGFKQPAIDVNDEQSTPTPSKAAPGREKDRLTESTKASMSGNVKIGGDFTKTPNPQWLKDRDEVYKKVKERRTKEIEGKMNSPITVVMPDGTEKTACKDGSPFVSWKTTPYDVAVSISQGLADSVVVALITWSGDKIDYIADEVGDAAVDTMADAMEGQAEDEEAVNAINKPELWDMTRPLVGNVGRMEFLKFGDEKAKMVFWHSSAHMLGEALEHLYGGYLTIGPPVKSGFYYDMYVGSEVLTEEDYKKIDTEVSKQIIKKKQKFERMVVTKDEAMEMFKYNPFKSEIIRTKVPDGTRTTVYRCGDLIDLCRGPHVRHTGQVKSMKCINHSATQWLAKEGNDQLQRMYGVSFPDKAMMKVWEENREKARERDHRIIGEKQKL</sequence>
<dbReference type="Gene3D" id="3.30.980.10">
    <property type="entry name" value="Threonyl-trna Synthetase, Chain A, domain 2"/>
    <property type="match status" value="1"/>
</dbReference>
<evidence type="ECO:0000256" key="5">
    <source>
        <dbReference type="ARBA" id="ARBA00022840"/>
    </source>
</evidence>
<dbReference type="GO" id="GO:0005739">
    <property type="term" value="C:mitochondrion"/>
    <property type="evidence" value="ECO:0007669"/>
    <property type="project" value="TreeGrafter"/>
</dbReference>
<evidence type="ECO:0000256" key="10">
    <source>
        <dbReference type="SAM" id="MobiDB-lite"/>
    </source>
</evidence>
<evidence type="ECO:0000313" key="12">
    <source>
        <dbReference type="EMBL" id="GMH54615.1"/>
    </source>
</evidence>
<feature type="domain" description="Threonyl/alanyl tRNA synthetase SAD" evidence="11">
    <location>
        <begin position="325"/>
        <end position="374"/>
    </location>
</feature>
<dbReference type="FunFam" id="3.30.980.10:FF:000005">
    <property type="entry name" value="Threonyl-tRNA synthetase, mitochondrial"/>
    <property type="match status" value="1"/>
</dbReference>
<evidence type="ECO:0000256" key="6">
    <source>
        <dbReference type="ARBA" id="ARBA00022917"/>
    </source>
</evidence>
<comment type="catalytic activity">
    <reaction evidence="9">
        <text>tRNA(Thr) + L-threonine + ATP = L-threonyl-tRNA(Thr) + AMP + diphosphate + H(+)</text>
        <dbReference type="Rhea" id="RHEA:24624"/>
        <dbReference type="Rhea" id="RHEA-COMP:9670"/>
        <dbReference type="Rhea" id="RHEA-COMP:9704"/>
        <dbReference type="ChEBI" id="CHEBI:15378"/>
        <dbReference type="ChEBI" id="CHEBI:30616"/>
        <dbReference type="ChEBI" id="CHEBI:33019"/>
        <dbReference type="ChEBI" id="CHEBI:57926"/>
        <dbReference type="ChEBI" id="CHEBI:78442"/>
        <dbReference type="ChEBI" id="CHEBI:78534"/>
        <dbReference type="ChEBI" id="CHEBI:456215"/>
        <dbReference type="EC" id="6.1.1.3"/>
    </reaction>
</comment>
<proteinExistence type="inferred from homology"/>
<feature type="compositionally biased region" description="Basic and acidic residues" evidence="10">
    <location>
        <begin position="49"/>
        <end position="58"/>
    </location>
</feature>
<dbReference type="Proteomes" id="UP001165082">
    <property type="component" value="Unassembled WGS sequence"/>
</dbReference>
<evidence type="ECO:0000313" key="13">
    <source>
        <dbReference type="Proteomes" id="UP001165082"/>
    </source>
</evidence>
<dbReference type="AlphaFoldDB" id="A0A9W6ZQI4"/>
<dbReference type="GO" id="GO:0005524">
    <property type="term" value="F:ATP binding"/>
    <property type="evidence" value="ECO:0007669"/>
    <property type="project" value="UniProtKB-KW"/>
</dbReference>
<dbReference type="Pfam" id="PF07973">
    <property type="entry name" value="tRNA_SAD"/>
    <property type="match status" value="1"/>
</dbReference>
<dbReference type="InterPro" id="IPR012947">
    <property type="entry name" value="tRNA_SAD"/>
</dbReference>
<evidence type="ECO:0000256" key="7">
    <source>
        <dbReference type="ARBA" id="ARBA00023146"/>
    </source>
</evidence>
<evidence type="ECO:0000256" key="1">
    <source>
        <dbReference type="ARBA" id="ARBA00008226"/>
    </source>
</evidence>
<feature type="non-terminal residue" evidence="12">
    <location>
        <position position="408"/>
    </location>
</feature>
<protein>
    <recommendedName>
        <fullName evidence="2">threonine--tRNA ligase</fullName>
        <ecNumber evidence="2">6.1.1.3</ecNumber>
    </recommendedName>
    <alternativeName>
        <fullName evidence="8">Threonyl-tRNA synthetase</fullName>
    </alternativeName>
</protein>
<feature type="region of interest" description="Disordered" evidence="10">
    <location>
        <begin position="1"/>
        <end position="79"/>
    </location>
</feature>
<keyword evidence="4" id="KW-0547">Nucleotide-binding</keyword>
<name>A0A9W6ZQI4_9STRA</name>
<comment type="similarity">
    <text evidence="1">Belongs to the class-II aminoacyl-tRNA synthetase family.</text>
</comment>
<dbReference type="GO" id="GO:0006435">
    <property type="term" value="P:threonyl-tRNA aminoacylation"/>
    <property type="evidence" value="ECO:0007669"/>
    <property type="project" value="TreeGrafter"/>
</dbReference>
<dbReference type="PANTHER" id="PTHR11451:SF46">
    <property type="entry name" value="THREONINE--TRNA LIGASE"/>
    <property type="match status" value="1"/>
</dbReference>
<dbReference type="EC" id="6.1.1.3" evidence="2"/>
<keyword evidence="3" id="KW-0436">Ligase</keyword>
<gene>
    <name evidence="12" type="ORF">TrRE_jg125</name>
</gene>
<evidence type="ECO:0000256" key="3">
    <source>
        <dbReference type="ARBA" id="ARBA00022598"/>
    </source>
</evidence>
<comment type="caution">
    <text evidence="12">The sequence shown here is derived from an EMBL/GenBank/DDBJ whole genome shotgun (WGS) entry which is preliminary data.</text>
</comment>
<dbReference type="EMBL" id="BRXZ01000810">
    <property type="protein sequence ID" value="GMH54615.1"/>
    <property type="molecule type" value="Genomic_DNA"/>
</dbReference>
<dbReference type="InterPro" id="IPR018163">
    <property type="entry name" value="Thr/Ala-tRNA-synth_IIc_edit"/>
</dbReference>
<keyword evidence="5" id="KW-0067">ATP-binding</keyword>
<dbReference type="OrthoDB" id="5423599at2759"/>
<keyword evidence="6" id="KW-0648">Protein biosynthesis</keyword>
<dbReference type="SMART" id="SM00863">
    <property type="entry name" value="tRNA_SAD"/>
    <property type="match status" value="1"/>
</dbReference>
<evidence type="ECO:0000259" key="11">
    <source>
        <dbReference type="SMART" id="SM00863"/>
    </source>
</evidence>
<organism evidence="12 13">
    <name type="scientific">Triparma retinervis</name>
    <dbReference type="NCBI Taxonomy" id="2557542"/>
    <lineage>
        <taxon>Eukaryota</taxon>
        <taxon>Sar</taxon>
        <taxon>Stramenopiles</taxon>
        <taxon>Ochrophyta</taxon>
        <taxon>Bolidophyceae</taxon>
        <taxon>Parmales</taxon>
        <taxon>Triparmaceae</taxon>
        <taxon>Triparma</taxon>
    </lineage>
</organism>
<reference evidence="12" key="1">
    <citation type="submission" date="2022-07" db="EMBL/GenBank/DDBJ databases">
        <title>Genome analysis of Parmales, a sister group of diatoms, reveals the evolutionary specialization of diatoms from phago-mixotrophs to photoautotrophs.</title>
        <authorList>
            <person name="Ban H."/>
            <person name="Sato S."/>
            <person name="Yoshikawa S."/>
            <person name="Kazumasa Y."/>
            <person name="Nakamura Y."/>
            <person name="Ichinomiya M."/>
            <person name="Saitoh K."/>
            <person name="Sato N."/>
            <person name="Blanc-Mathieu R."/>
            <person name="Endo H."/>
            <person name="Kuwata A."/>
            <person name="Ogata H."/>
        </authorList>
    </citation>
    <scope>NUCLEOTIDE SEQUENCE</scope>
</reference>
<keyword evidence="7" id="KW-0030">Aminoacyl-tRNA synthetase</keyword>
<dbReference type="Gene3D" id="3.10.20.30">
    <property type="match status" value="1"/>
</dbReference>
<dbReference type="PANTHER" id="PTHR11451">
    <property type="entry name" value="THREONINE-TRNA LIGASE"/>
    <property type="match status" value="1"/>
</dbReference>
<dbReference type="SUPFAM" id="SSF55186">
    <property type="entry name" value="ThrRS/AlaRS common domain"/>
    <property type="match status" value="1"/>
</dbReference>
<evidence type="ECO:0000256" key="2">
    <source>
        <dbReference type="ARBA" id="ARBA00013163"/>
    </source>
</evidence>
<dbReference type="GO" id="GO:0004829">
    <property type="term" value="F:threonine-tRNA ligase activity"/>
    <property type="evidence" value="ECO:0007669"/>
    <property type="project" value="UniProtKB-EC"/>
</dbReference>